<protein>
    <submittedName>
        <fullName evidence="2">Uncharacterized protein</fullName>
    </submittedName>
</protein>
<evidence type="ECO:0000313" key="2">
    <source>
        <dbReference type="EMBL" id="RIB06669.1"/>
    </source>
</evidence>
<name>A0A397UD35_9GLOM</name>
<keyword evidence="1" id="KW-0812">Transmembrane</keyword>
<proteinExistence type="predicted"/>
<dbReference type="EMBL" id="QKWP01001780">
    <property type="protein sequence ID" value="RIB06669.1"/>
    <property type="molecule type" value="Genomic_DNA"/>
</dbReference>
<sequence length="81" mass="9082">MKYFFYFIILICIIHGLVVHGSPLLKVRSNKLMERGCTPGNKNGECGRDDNCKYEEDCAGDMDCNENGWCEPGYDPGPPCC</sequence>
<evidence type="ECO:0000313" key="3">
    <source>
        <dbReference type="Proteomes" id="UP000266673"/>
    </source>
</evidence>
<comment type="caution">
    <text evidence="2">The sequence shown here is derived from an EMBL/GenBank/DDBJ whole genome shotgun (WGS) entry which is preliminary data.</text>
</comment>
<feature type="transmembrane region" description="Helical" evidence="1">
    <location>
        <begin position="6"/>
        <end position="25"/>
    </location>
</feature>
<keyword evidence="1" id="KW-0472">Membrane</keyword>
<keyword evidence="3" id="KW-1185">Reference proteome</keyword>
<dbReference type="Proteomes" id="UP000266673">
    <property type="component" value="Unassembled WGS sequence"/>
</dbReference>
<dbReference type="OrthoDB" id="2303420at2759"/>
<keyword evidence="1" id="KW-1133">Transmembrane helix</keyword>
<dbReference type="AlphaFoldDB" id="A0A397UD35"/>
<evidence type="ECO:0000256" key="1">
    <source>
        <dbReference type="SAM" id="Phobius"/>
    </source>
</evidence>
<accession>A0A397UD35</accession>
<organism evidence="2 3">
    <name type="scientific">Gigaspora rosea</name>
    <dbReference type="NCBI Taxonomy" id="44941"/>
    <lineage>
        <taxon>Eukaryota</taxon>
        <taxon>Fungi</taxon>
        <taxon>Fungi incertae sedis</taxon>
        <taxon>Mucoromycota</taxon>
        <taxon>Glomeromycotina</taxon>
        <taxon>Glomeromycetes</taxon>
        <taxon>Diversisporales</taxon>
        <taxon>Gigasporaceae</taxon>
        <taxon>Gigaspora</taxon>
    </lineage>
</organism>
<reference evidence="2 3" key="1">
    <citation type="submission" date="2018-06" db="EMBL/GenBank/DDBJ databases">
        <title>Comparative genomics reveals the genomic features of Rhizophagus irregularis, R. cerebriforme, R. diaphanum and Gigaspora rosea, and their symbiotic lifestyle signature.</title>
        <authorList>
            <person name="Morin E."/>
            <person name="San Clemente H."/>
            <person name="Chen E.C.H."/>
            <person name="De La Providencia I."/>
            <person name="Hainaut M."/>
            <person name="Kuo A."/>
            <person name="Kohler A."/>
            <person name="Murat C."/>
            <person name="Tang N."/>
            <person name="Roy S."/>
            <person name="Loubradou J."/>
            <person name="Henrissat B."/>
            <person name="Grigoriev I.V."/>
            <person name="Corradi N."/>
            <person name="Roux C."/>
            <person name="Martin F.M."/>
        </authorList>
    </citation>
    <scope>NUCLEOTIDE SEQUENCE [LARGE SCALE GENOMIC DNA]</scope>
    <source>
        <strain evidence="2 3">DAOM 194757</strain>
    </source>
</reference>
<gene>
    <name evidence="2" type="ORF">C2G38_496993</name>
</gene>